<dbReference type="AlphaFoldDB" id="A0A1T5KGZ3"/>
<keyword evidence="4" id="KW-0326">Glycosidase</keyword>
<feature type="region of interest" description="Disordered" evidence="6">
    <location>
        <begin position="1"/>
        <end position="22"/>
    </location>
</feature>
<protein>
    <submittedName>
        <fullName evidence="7">Glycosyl hydrolases family 43</fullName>
    </submittedName>
</protein>
<dbReference type="STRING" id="526729.SAMN04324258_2193"/>
<dbReference type="Gene3D" id="2.60.120.200">
    <property type="match status" value="1"/>
</dbReference>
<feature type="site" description="Important for catalytic activity, responsible for pKa modulation of the active site Glu and correct orientation of both the proton donor and substrate" evidence="5">
    <location>
        <position position="200"/>
    </location>
</feature>
<dbReference type="Pfam" id="PF04616">
    <property type="entry name" value="Glyco_hydro_43"/>
    <property type="match status" value="1"/>
</dbReference>
<organism evidence="7 8">
    <name type="scientific">Krasilnikoviella flava</name>
    <dbReference type="NCBI Taxonomy" id="526729"/>
    <lineage>
        <taxon>Bacteria</taxon>
        <taxon>Bacillati</taxon>
        <taxon>Actinomycetota</taxon>
        <taxon>Actinomycetes</taxon>
        <taxon>Micrococcales</taxon>
        <taxon>Promicromonosporaceae</taxon>
        <taxon>Krasilnikoviella</taxon>
    </lineage>
</organism>
<evidence type="ECO:0000256" key="6">
    <source>
        <dbReference type="SAM" id="MobiDB-lite"/>
    </source>
</evidence>
<dbReference type="InterPro" id="IPR006710">
    <property type="entry name" value="Glyco_hydro_43"/>
</dbReference>
<sequence>MSPAMSPATSSETSHTTTPPRRHGRVAALLVALTASVGLVASSGVTASADPDDAPGTYRNHVMDNLADAFSDPSIIRGKDGYWYAYATQTSMRKDNQGGPWEDQYFMPITRSKDLVSWEYVGEVFGPDNHPEWRDFATTYYWAPDVRYIDGKYYLYYSVAGGDKNTIALATADDPAGPWTDIGHPVLPYDYEDKVVNQIDPAVFVDDDGQKYLYYGSFKDGGIQAVHLNDDGTEVVGDPVQVVGARRGEAAYVVKRDGWYYLFYSGLGCCAKADGAYPVFVGRAKDPMGPFVDAEGVGLTGLHLGGTIVNSPNGNKWVSTGHSANVVDKSGQDWILTNGFDRTETDPSWGGRPAVMDRLDWIDGWPTVRAGQWTSDDVETAPVGAWDAGSDFTAGLRGFAAVGAGRWTTGTDADSGTYARPVSRGADPQLLLPRSAPHGDVRLEADVRLRDAAGRVGLVLAADGEDDHAVAWLDASGRLSVELTRHGVVVQKKTARLYDGIDLGTWHALTAEVRDGRADVQLSADLLGIPLAELSIDVPRSWDRGGAASTRGSGEVDNVGVTTLYTPVTEKVADPEVGAELTEYGEEFEDADLDGWSWFGPADGQVAGGEYVWPTQDADFSGKGTMASALLRDAPTGTYTVETKLHLPITDAPDGRSQAGIIAFQSPEDSIHLAPTRTGPSRQVFLWIGRDRDSWPEMQIGPSADTMWLRLRHTVDATTGEHLFRAATSRDGEHYVWGGVWHLPAGKEPRIGLVSLAGKGLTAEFDYVRFSR</sequence>
<dbReference type="GO" id="GO:0004553">
    <property type="term" value="F:hydrolase activity, hydrolyzing O-glycosyl compounds"/>
    <property type="evidence" value="ECO:0007669"/>
    <property type="project" value="InterPro"/>
</dbReference>
<dbReference type="SUPFAM" id="SSF75005">
    <property type="entry name" value="Arabinanase/levansucrase/invertase"/>
    <property type="match status" value="1"/>
</dbReference>
<dbReference type="OrthoDB" id="9801455at2"/>
<dbReference type="CDD" id="cd18616">
    <property type="entry name" value="GH43_ABN-like"/>
    <property type="match status" value="1"/>
</dbReference>
<evidence type="ECO:0000256" key="2">
    <source>
        <dbReference type="ARBA" id="ARBA00009865"/>
    </source>
</evidence>
<dbReference type="PANTHER" id="PTHR43301:SF3">
    <property type="entry name" value="ARABINAN ENDO-1,5-ALPHA-L-ARABINOSIDASE A-RELATED"/>
    <property type="match status" value="1"/>
</dbReference>
<dbReference type="Proteomes" id="UP000189777">
    <property type="component" value="Unassembled WGS sequence"/>
</dbReference>
<evidence type="ECO:0000256" key="5">
    <source>
        <dbReference type="PIRSR" id="PIRSR606710-2"/>
    </source>
</evidence>
<evidence type="ECO:0000256" key="3">
    <source>
        <dbReference type="ARBA" id="ARBA00022801"/>
    </source>
</evidence>
<comment type="similarity">
    <text evidence="2">Belongs to the glycosyl hydrolase 43 family.</text>
</comment>
<dbReference type="PANTHER" id="PTHR43301">
    <property type="entry name" value="ARABINAN ENDO-1,5-ALPHA-L-ARABINOSIDASE"/>
    <property type="match status" value="1"/>
</dbReference>
<evidence type="ECO:0000313" key="7">
    <source>
        <dbReference type="EMBL" id="SKC62977.1"/>
    </source>
</evidence>
<reference evidence="7 8" key="1">
    <citation type="submission" date="2017-02" db="EMBL/GenBank/DDBJ databases">
        <authorList>
            <person name="Peterson S.W."/>
        </authorList>
    </citation>
    <scope>NUCLEOTIDE SEQUENCE [LARGE SCALE GENOMIC DNA]</scope>
    <source>
        <strain evidence="7 8">DSM 21481</strain>
    </source>
</reference>
<dbReference type="GO" id="GO:0005975">
    <property type="term" value="P:carbohydrate metabolic process"/>
    <property type="evidence" value="ECO:0007669"/>
    <property type="project" value="InterPro"/>
</dbReference>
<name>A0A1T5KGZ3_9MICO</name>
<dbReference type="InterPro" id="IPR050727">
    <property type="entry name" value="GH43_arabinanases"/>
</dbReference>
<keyword evidence="3 7" id="KW-0378">Hydrolase</keyword>
<proteinExistence type="inferred from homology"/>
<evidence type="ECO:0000256" key="4">
    <source>
        <dbReference type="ARBA" id="ARBA00023295"/>
    </source>
</evidence>
<dbReference type="InterPro" id="IPR023296">
    <property type="entry name" value="Glyco_hydro_beta-prop_sf"/>
</dbReference>
<evidence type="ECO:0000313" key="8">
    <source>
        <dbReference type="Proteomes" id="UP000189777"/>
    </source>
</evidence>
<accession>A0A1T5KGZ3</accession>
<comment type="pathway">
    <text evidence="1">Glycan metabolism; L-arabinan degradation.</text>
</comment>
<dbReference type="Gene3D" id="2.115.10.20">
    <property type="entry name" value="Glycosyl hydrolase domain, family 43"/>
    <property type="match status" value="1"/>
</dbReference>
<gene>
    <name evidence="7" type="ORF">SAMN04324258_2193</name>
</gene>
<dbReference type="RefSeq" id="WP_079574325.1">
    <property type="nucleotide sequence ID" value="NZ_FUZQ01000003.1"/>
</dbReference>
<keyword evidence="8" id="KW-1185">Reference proteome</keyword>
<dbReference type="EMBL" id="FUZQ01000003">
    <property type="protein sequence ID" value="SKC62977.1"/>
    <property type="molecule type" value="Genomic_DNA"/>
</dbReference>
<evidence type="ECO:0000256" key="1">
    <source>
        <dbReference type="ARBA" id="ARBA00004834"/>
    </source>
</evidence>
<feature type="compositionally biased region" description="Low complexity" evidence="6">
    <location>
        <begin position="1"/>
        <end position="19"/>
    </location>
</feature>
<dbReference type="Gene3D" id="2.60.120.560">
    <property type="entry name" value="Exo-inulinase, domain 1"/>
    <property type="match status" value="1"/>
</dbReference>